<feature type="transmembrane region" description="Helical" evidence="2">
    <location>
        <begin position="400"/>
        <end position="422"/>
    </location>
</feature>
<evidence type="ECO:0008006" key="5">
    <source>
        <dbReference type="Google" id="ProtNLM"/>
    </source>
</evidence>
<sequence length="438" mass="47667">MSTVIPGDELPGEPVPSGEAAPVGASPGDVPTGGAPAPVPPGAPVRLYPLTYLDEGDEVTVGRPDIDSYAVLPADGAALLRRLGDGVPPAQAAAWYRQTYGEPVDIDDFVDTLRELDFVRETGDDAEPAPRPVRWRALGAAVFSPVGAICLAALLTAWVVAMVRSPALVPTYHNLFFTRYMTVLELVTFVCQFPLILLHEAAHALAGRRLGLRSRLSIGRRLYYVVFQTTMDGLVSVPRRKRYVPMLAGILTDLAVLAALTLGAAATEGPDGTPSTTGRILLALAYMTLLRVSWQLWFYLETDLYYVVVTVLDCVDLQATARDVLRQRFNRILGRPHTVPDETRWHPRDLSVSRWYSWLLLVGWTVSIGTLLAGVLPVAVRVLSTVLGRLVTSHTHGTAGLLDSVGFLVINIAQLAVIAHLVRRERHARRTRPSTVPS</sequence>
<protein>
    <recommendedName>
        <fullName evidence="5">Peptide zinc metalloprotease protein</fullName>
    </recommendedName>
</protein>
<feature type="transmembrane region" description="Helical" evidence="2">
    <location>
        <begin position="278"/>
        <end position="298"/>
    </location>
</feature>
<dbReference type="EMBL" id="JAINVZ010000001">
    <property type="protein sequence ID" value="MBY8883586.1"/>
    <property type="molecule type" value="Genomic_DNA"/>
</dbReference>
<keyword evidence="4" id="KW-1185">Reference proteome</keyword>
<keyword evidence="2" id="KW-1133">Transmembrane helix</keyword>
<dbReference type="Proteomes" id="UP001198565">
    <property type="component" value="Unassembled WGS sequence"/>
</dbReference>
<keyword evidence="2" id="KW-0812">Transmembrane</keyword>
<name>A0ABS7QK72_9ACTN</name>
<feature type="transmembrane region" description="Helical" evidence="2">
    <location>
        <begin position="180"/>
        <end position="198"/>
    </location>
</feature>
<dbReference type="RefSeq" id="WP_222973249.1">
    <property type="nucleotide sequence ID" value="NZ_JAINVZ010000001.1"/>
</dbReference>
<evidence type="ECO:0000313" key="4">
    <source>
        <dbReference type="Proteomes" id="UP001198565"/>
    </source>
</evidence>
<reference evidence="3 4" key="1">
    <citation type="submission" date="2021-08" db="EMBL/GenBank/DDBJ databases">
        <title>Streptomyces sp. PTM05 isolated from lichen.</title>
        <authorList>
            <person name="Somphong A."/>
            <person name="Phongsopitanun W."/>
            <person name="Tanasupawat S."/>
        </authorList>
    </citation>
    <scope>NUCLEOTIDE SEQUENCE [LARGE SCALE GENOMIC DNA]</scope>
    <source>
        <strain evidence="3 4">Ptm05</strain>
    </source>
</reference>
<feature type="transmembrane region" description="Helical" evidence="2">
    <location>
        <begin position="358"/>
        <end position="380"/>
    </location>
</feature>
<keyword evidence="2" id="KW-0472">Membrane</keyword>
<evidence type="ECO:0000256" key="2">
    <source>
        <dbReference type="SAM" id="Phobius"/>
    </source>
</evidence>
<accession>A0ABS7QK72</accession>
<feature type="compositionally biased region" description="Low complexity" evidence="1">
    <location>
        <begin position="27"/>
        <end position="36"/>
    </location>
</feature>
<organism evidence="3 4">
    <name type="scientific">Streptantibioticus parmotrematis</name>
    <dbReference type="NCBI Taxonomy" id="2873249"/>
    <lineage>
        <taxon>Bacteria</taxon>
        <taxon>Bacillati</taxon>
        <taxon>Actinomycetota</taxon>
        <taxon>Actinomycetes</taxon>
        <taxon>Kitasatosporales</taxon>
        <taxon>Streptomycetaceae</taxon>
        <taxon>Streptantibioticus</taxon>
    </lineage>
</organism>
<evidence type="ECO:0000313" key="3">
    <source>
        <dbReference type="EMBL" id="MBY8883586.1"/>
    </source>
</evidence>
<feature type="transmembrane region" description="Helical" evidence="2">
    <location>
        <begin position="243"/>
        <end position="266"/>
    </location>
</feature>
<comment type="caution">
    <text evidence="3">The sequence shown here is derived from an EMBL/GenBank/DDBJ whole genome shotgun (WGS) entry which is preliminary data.</text>
</comment>
<evidence type="ECO:0000256" key="1">
    <source>
        <dbReference type="SAM" id="MobiDB-lite"/>
    </source>
</evidence>
<gene>
    <name evidence="3" type="ORF">K7472_01830</name>
</gene>
<feature type="region of interest" description="Disordered" evidence="1">
    <location>
        <begin position="1"/>
        <end position="41"/>
    </location>
</feature>
<feature type="transmembrane region" description="Helical" evidence="2">
    <location>
        <begin position="137"/>
        <end position="160"/>
    </location>
</feature>
<proteinExistence type="predicted"/>